<evidence type="ECO:0000313" key="2">
    <source>
        <dbReference type="EMBL" id="KAJ5220029.1"/>
    </source>
</evidence>
<dbReference type="AlphaFoldDB" id="A0A9W9NJX2"/>
<sequence>MAEPAGTAADLGHVPATPRSHDHAVVGHPLTHATSTQRASCYQCFLSAVREENSDENRTAGHFTWQCVWETTSRKCLGCAQIQCLPIPKGIQGDWQVFNDILDWGYNAHPGAMMISTIGPDYTWMDWGHNAIKAIHRESRILARVMVDVIQEYANDNGYKLSSDKKKARLARLAYDERMEQKRANRIRVLQLRAGITPTLAKTLIRLEPGDSLFPVVQAGIRSFFMGVALGAIADGEPQYTAELIRDTWQCFGDPTV</sequence>
<organism evidence="2 3">
    <name type="scientific">Penicillium chermesinum</name>
    <dbReference type="NCBI Taxonomy" id="63820"/>
    <lineage>
        <taxon>Eukaryota</taxon>
        <taxon>Fungi</taxon>
        <taxon>Dikarya</taxon>
        <taxon>Ascomycota</taxon>
        <taxon>Pezizomycotina</taxon>
        <taxon>Eurotiomycetes</taxon>
        <taxon>Eurotiomycetidae</taxon>
        <taxon>Eurotiales</taxon>
        <taxon>Aspergillaceae</taxon>
        <taxon>Penicillium</taxon>
    </lineage>
</organism>
<dbReference type="Proteomes" id="UP001150941">
    <property type="component" value="Unassembled WGS sequence"/>
</dbReference>
<reference evidence="2" key="2">
    <citation type="journal article" date="2023" name="IMA Fungus">
        <title>Comparative genomic study of the Penicillium genus elucidates a diverse pangenome and 15 lateral gene transfer events.</title>
        <authorList>
            <person name="Petersen C."/>
            <person name="Sorensen T."/>
            <person name="Nielsen M.R."/>
            <person name="Sondergaard T.E."/>
            <person name="Sorensen J.L."/>
            <person name="Fitzpatrick D.A."/>
            <person name="Frisvad J.C."/>
            <person name="Nielsen K.L."/>
        </authorList>
    </citation>
    <scope>NUCLEOTIDE SEQUENCE</scope>
    <source>
        <strain evidence="2">IBT 19713</strain>
    </source>
</reference>
<dbReference type="EMBL" id="JAPQKS010000007">
    <property type="protein sequence ID" value="KAJ5220029.1"/>
    <property type="molecule type" value="Genomic_DNA"/>
</dbReference>
<dbReference type="GeneID" id="83205832"/>
<comment type="caution">
    <text evidence="2">The sequence shown here is derived from an EMBL/GenBank/DDBJ whole genome shotgun (WGS) entry which is preliminary data.</text>
</comment>
<protein>
    <submittedName>
        <fullName evidence="2">Uncharacterized protein</fullName>
    </submittedName>
</protein>
<keyword evidence="3" id="KW-1185">Reference proteome</keyword>
<proteinExistence type="predicted"/>
<gene>
    <name evidence="2" type="ORF">N7468_009233</name>
</gene>
<evidence type="ECO:0000256" key="1">
    <source>
        <dbReference type="SAM" id="MobiDB-lite"/>
    </source>
</evidence>
<dbReference type="RefSeq" id="XP_058326859.1">
    <property type="nucleotide sequence ID" value="XM_058478529.1"/>
</dbReference>
<name>A0A9W9NJX2_9EURO</name>
<accession>A0A9W9NJX2</accession>
<reference evidence="2" key="1">
    <citation type="submission" date="2022-11" db="EMBL/GenBank/DDBJ databases">
        <authorList>
            <person name="Petersen C."/>
        </authorList>
    </citation>
    <scope>NUCLEOTIDE SEQUENCE</scope>
    <source>
        <strain evidence="2">IBT 19713</strain>
    </source>
</reference>
<evidence type="ECO:0000313" key="3">
    <source>
        <dbReference type="Proteomes" id="UP001150941"/>
    </source>
</evidence>
<feature type="region of interest" description="Disordered" evidence="1">
    <location>
        <begin position="1"/>
        <end position="20"/>
    </location>
</feature>